<dbReference type="SUPFAM" id="SSF51430">
    <property type="entry name" value="NAD(P)-linked oxidoreductase"/>
    <property type="match status" value="1"/>
</dbReference>
<dbReference type="FunFam" id="3.20.20.100:FF:000004">
    <property type="entry name" value="Oxidoreductase, aldo/keto reductase"/>
    <property type="match status" value="1"/>
</dbReference>
<dbReference type="InterPro" id="IPR023210">
    <property type="entry name" value="NADP_OxRdtase_dom"/>
</dbReference>
<keyword evidence="1" id="KW-0560">Oxidoreductase</keyword>
<gene>
    <name evidence="3" type="ORF">HJG54_15475</name>
</gene>
<dbReference type="InterPro" id="IPR050523">
    <property type="entry name" value="AKR_Detox_Biosynth"/>
</dbReference>
<dbReference type="GO" id="GO:0005829">
    <property type="term" value="C:cytosol"/>
    <property type="evidence" value="ECO:0007669"/>
    <property type="project" value="TreeGrafter"/>
</dbReference>
<dbReference type="RefSeq" id="WP_316429748.1">
    <property type="nucleotide sequence ID" value="NZ_CP053586.1"/>
</dbReference>
<dbReference type="EMBL" id="CP053586">
    <property type="protein sequence ID" value="WNZ24121.1"/>
    <property type="molecule type" value="Genomic_DNA"/>
</dbReference>
<sequence length="353" mass="39717">MQYKLLGNTGLRVSELCLGAMTFGEDWDWGANRETSQAIFDAFAEAGGNFIDTANVYTNGTSEKLLGEFVGAERDRFVIATKYTVMMNPTDPNSSGNQRKNLMRSLDASLKRLNTDYIDLYWVHMWDTVTPVEEMMRALDDVVRTGKVMYVGISDAPAWIVSRAQTIADLRNMTPFAAIQLEYNLVERTVERDLLPMAEDLNLSILNWSPLGGGVLTGKYLHQDSDQDRLNKAEYFQHYKVDRAMQIAQTVVDVAHEIGCSAAQVALAWIRQQSPRHIPIIGARTLEHLKDNLGCLQVALSEEQFIRLNAASEVDPGFALTFLRRLQNLFLGAANETLDLSLHPVSRWVLDRK</sequence>
<dbReference type="AlphaFoldDB" id="A0AA97AIR5"/>
<dbReference type="GO" id="GO:0016491">
    <property type="term" value="F:oxidoreductase activity"/>
    <property type="evidence" value="ECO:0007669"/>
    <property type="project" value="UniProtKB-KW"/>
</dbReference>
<evidence type="ECO:0000313" key="3">
    <source>
        <dbReference type="EMBL" id="WNZ24121.1"/>
    </source>
</evidence>
<dbReference type="Pfam" id="PF00248">
    <property type="entry name" value="Aldo_ket_red"/>
    <property type="match status" value="1"/>
</dbReference>
<reference evidence="3" key="1">
    <citation type="submission" date="2020-05" db="EMBL/GenBank/DDBJ databases">
        <authorList>
            <person name="Zhu T."/>
            <person name="Keshari N."/>
            <person name="Lu X."/>
        </authorList>
    </citation>
    <scope>NUCLEOTIDE SEQUENCE</scope>
    <source>
        <strain evidence="3">NK1-12</strain>
    </source>
</reference>
<name>A0AA97AIR5_9CYAN</name>
<dbReference type="InterPro" id="IPR036812">
    <property type="entry name" value="NAD(P)_OxRdtase_dom_sf"/>
</dbReference>
<dbReference type="PANTHER" id="PTHR43364:SF4">
    <property type="entry name" value="NAD(P)-LINKED OXIDOREDUCTASE SUPERFAMILY PROTEIN"/>
    <property type="match status" value="1"/>
</dbReference>
<protein>
    <submittedName>
        <fullName evidence="3">Aldo/keto reductase</fullName>
    </submittedName>
</protein>
<dbReference type="CDD" id="cd19080">
    <property type="entry name" value="AKR_AKR9A_9B"/>
    <property type="match status" value="1"/>
</dbReference>
<proteinExistence type="predicted"/>
<dbReference type="Gene3D" id="3.20.20.100">
    <property type="entry name" value="NADP-dependent oxidoreductase domain"/>
    <property type="match status" value="1"/>
</dbReference>
<organism evidence="3">
    <name type="scientific">Leptolyngbya sp. NK1-12</name>
    <dbReference type="NCBI Taxonomy" id="2547451"/>
    <lineage>
        <taxon>Bacteria</taxon>
        <taxon>Bacillati</taxon>
        <taxon>Cyanobacteriota</taxon>
        <taxon>Cyanophyceae</taxon>
        <taxon>Leptolyngbyales</taxon>
        <taxon>Leptolyngbyaceae</taxon>
        <taxon>Leptolyngbya group</taxon>
        <taxon>Leptolyngbya</taxon>
    </lineage>
</organism>
<feature type="domain" description="NADP-dependent oxidoreductase" evidence="2">
    <location>
        <begin position="15"/>
        <end position="312"/>
    </location>
</feature>
<dbReference type="PANTHER" id="PTHR43364">
    <property type="entry name" value="NADH-SPECIFIC METHYLGLYOXAL REDUCTASE-RELATED"/>
    <property type="match status" value="1"/>
</dbReference>
<evidence type="ECO:0000259" key="2">
    <source>
        <dbReference type="Pfam" id="PF00248"/>
    </source>
</evidence>
<evidence type="ECO:0000256" key="1">
    <source>
        <dbReference type="ARBA" id="ARBA00023002"/>
    </source>
</evidence>
<accession>A0AA97AIR5</accession>